<evidence type="ECO:0000256" key="8">
    <source>
        <dbReference type="ARBA" id="ARBA00023136"/>
    </source>
</evidence>
<dbReference type="AlphaFoldDB" id="A0A4R3VBY1"/>
<evidence type="ECO:0000259" key="13">
    <source>
        <dbReference type="PROSITE" id="PS50111"/>
    </source>
</evidence>
<accession>A0A4R3VBY1</accession>
<dbReference type="SMART" id="SM00283">
    <property type="entry name" value="MA"/>
    <property type="match status" value="1"/>
</dbReference>
<dbReference type="SUPFAM" id="SSF58104">
    <property type="entry name" value="Methyl-accepting chemotaxis protein (MCP) signaling domain"/>
    <property type="match status" value="1"/>
</dbReference>
<keyword evidence="8 12" id="KW-0472">Membrane</keyword>
<keyword evidence="2" id="KW-1003">Cell membrane</keyword>
<gene>
    <name evidence="15" type="ORF">EV686_102324</name>
</gene>
<dbReference type="GO" id="GO:0004888">
    <property type="term" value="F:transmembrane signaling receptor activity"/>
    <property type="evidence" value="ECO:0007669"/>
    <property type="project" value="InterPro"/>
</dbReference>
<feature type="transmembrane region" description="Helical" evidence="12">
    <location>
        <begin position="193"/>
        <end position="211"/>
    </location>
</feature>
<evidence type="ECO:0000256" key="1">
    <source>
        <dbReference type="ARBA" id="ARBA00004429"/>
    </source>
</evidence>
<feature type="domain" description="HAMP" evidence="14">
    <location>
        <begin position="217"/>
        <end position="269"/>
    </location>
</feature>
<feature type="domain" description="Methyl-accepting transducer" evidence="13">
    <location>
        <begin position="274"/>
        <end position="503"/>
    </location>
</feature>
<evidence type="ECO:0000256" key="7">
    <source>
        <dbReference type="ARBA" id="ARBA00022989"/>
    </source>
</evidence>
<evidence type="ECO:0000256" key="11">
    <source>
        <dbReference type="PROSITE-ProRule" id="PRU00284"/>
    </source>
</evidence>
<protein>
    <submittedName>
        <fullName evidence="15">Methyl-accepting chemotaxis sensory transducer with TarH sensor</fullName>
    </submittedName>
</protein>
<dbReference type="Pfam" id="PF00672">
    <property type="entry name" value="HAMP"/>
    <property type="match status" value="1"/>
</dbReference>
<evidence type="ECO:0000313" key="15">
    <source>
        <dbReference type="EMBL" id="TCV01611.1"/>
    </source>
</evidence>
<dbReference type="FunFam" id="1.10.287.950:FF:000001">
    <property type="entry name" value="Methyl-accepting chemotaxis sensory transducer"/>
    <property type="match status" value="1"/>
</dbReference>
<dbReference type="GO" id="GO:0005886">
    <property type="term" value="C:plasma membrane"/>
    <property type="evidence" value="ECO:0007669"/>
    <property type="project" value="UniProtKB-SubCell"/>
</dbReference>
<name>A0A4R3VBY1_9BURK</name>
<evidence type="ECO:0000256" key="6">
    <source>
        <dbReference type="ARBA" id="ARBA00022692"/>
    </source>
</evidence>
<dbReference type="InterPro" id="IPR051310">
    <property type="entry name" value="MCP_chemotaxis"/>
</dbReference>
<dbReference type="RefSeq" id="WP_165972509.1">
    <property type="nucleotide sequence ID" value="NZ_JBHRVM010000001.1"/>
</dbReference>
<dbReference type="Pfam" id="PF00015">
    <property type="entry name" value="MCPsignal"/>
    <property type="match status" value="1"/>
</dbReference>
<dbReference type="SMART" id="SM00304">
    <property type="entry name" value="HAMP"/>
    <property type="match status" value="1"/>
</dbReference>
<evidence type="ECO:0000256" key="4">
    <source>
        <dbReference type="ARBA" id="ARBA00022500"/>
    </source>
</evidence>
<dbReference type="InterPro" id="IPR003660">
    <property type="entry name" value="HAMP_dom"/>
</dbReference>
<dbReference type="CDD" id="cd06225">
    <property type="entry name" value="HAMP"/>
    <property type="match status" value="1"/>
</dbReference>
<keyword evidence="7 12" id="KW-1133">Transmembrane helix</keyword>
<evidence type="ECO:0000313" key="16">
    <source>
        <dbReference type="Proteomes" id="UP000294692"/>
    </source>
</evidence>
<sequence>MPTKLHVRTILLLVLSGFIVLFISSGVAGIFMLKSTQRTISDLGRHGIEQANRLSDATLALFLGRVALINAKTYMEGGLEEQRDEALAQAGTLLERSATAFGQFHQSLQAEADSPPAGQPALVQHYHALLDDTLHPLSTALRSWNGIEANRIVDQAMEPATNTFLASLEAFQQRNRTMAQQGIQHANHISFRAIQALSLVLALSLLMAFGIHRIFRKALLRPLNGLLSHFNTMATGDLRPQLPSGGTTEIGRLQEGVRHMQASLVRTVASMQDEANAMYTDTNDIAQRNRQISTQIDTQAQALDQAALAIDTLEKNVAQSSRHATEATELAQEAQATASLGHTAVSEVISSMGEISSCAKHISTIVQLINGIATQTNLLALNAAVEAARAGVHGRGFAVVANEVRELAHRSSQAANDIKELIAASDQSVAAGTMQVRQAGQAMDAILTAVASVNQRIAWIAQASAQQTQDIAEVKCAVGSVRQNAQANLDLVQQTGNATMALSEQALRLHAIASDFRFSGDAAQPQQPASDTEASAHIVLLSATA</sequence>
<dbReference type="PROSITE" id="PS50885">
    <property type="entry name" value="HAMP"/>
    <property type="match status" value="1"/>
</dbReference>
<dbReference type="GO" id="GO:0006935">
    <property type="term" value="P:chemotaxis"/>
    <property type="evidence" value="ECO:0007669"/>
    <property type="project" value="UniProtKB-KW"/>
</dbReference>
<comment type="caution">
    <text evidence="15">The sequence shown here is derived from an EMBL/GenBank/DDBJ whole genome shotgun (WGS) entry which is preliminary data.</text>
</comment>
<keyword evidence="9 11" id="KW-0807">Transducer</keyword>
<comment type="subcellular location">
    <subcellularLocation>
        <location evidence="1">Cell inner membrane</location>
        <topology evidence="1">Multi-pass membrane protein</topology>
    </subcellularLocation>
</comment>
<evidence type="ECO:0000256" key="3">
    <source>
        <dbReference type="ARBA" id="ARBA00022481"/>
    </source>
</evidence>
<reference evidence="15 16" key="1">
    <citation type="submission" date="2019-03" db="EMBL/GenBank/DDBJ databases">
        <title>Genomic Encyclopedia of Type Strains, Phase IV (KMG-IV): sequencing the most valuable type-strain genomes for metagenomic binning, comparative biology and taxonomic classification.</title>
        <authorList>
            <person name="Goeker M."/>
        </authorList>
    </citation>
    <scope>NUCLEOTIDE SEQUENCE [LARGE SCALE GENOMIC DNA]</scope>
    <source>
        <strain evidence="15 16">DSM 100048</strain>
    </source>
</reference>
<dbReference type="Proteomes" id="UP000294692">
    <property type="component" value="Unassembled WGS sequence"/>
</dbReference>
<comment type="similarity">
    <text evidence="10">Belongs to the methyl-accepting chemotaxis (MCP) protein family.</text>
</comment>
<evidence type="ECO:0000256" key="2">
    <source>
        <dbReference type="ARBA" id="ARBA00022475"/>
    </source>
</evidence>
<dbReference type="InterPro" id="IPR004090">
    <property type="entry name" value="Chemotax_Me-accpt_rcpt"/>
</dbReference>
<dbReference type="PANTHER" id="PTHR43531">
    <property type="entry name" value="PROTEIN ICFG"/>
    <property type="match status" value="1"/>
</dbReference>
<dbReference type="Pfam" id="PF02203">
    <property type="entry name" value="TarH"/>
    <property type="match status" value="1"/>
</dbReference>
<dbReference type="PANTHER" id="PTHR43531:SF7">
    <property type="entry name" value="AEROTAXIS RECEPTOR"/>
    <property type="match status" value="1"/>
</dbReference>
<proteinExistence type="inferred from homology"/>
<keyword evidence="16" id="KW-1185">Reference proteome</keyword>
<dbReference type="GO" id="GO:0007165">
    <property type="term" value="P:signal transduction"/>
    <property type="evidence" value="ECO:0007669"/>
    <property type="project" value="UniProtKB-KW"/>
</dbReference>
<keyword evidence="5" id="KW-0997">Cell inner membrane</keyword>
<dbReference type="EMBL" id="SMBX01000002">
    <property type="protein sequence ID" value="TCV01611.1"/>
    <property type="molecule type" value="Genomic_DNA"/>
</dbReference>
<feature type="transmembrane region" description="Helical" evidence="12">
    <location>
        <begin position="12"/>
        <end position="33"/>
    </location>
</feature>
<dbReference type="InterPro" id="IPR004089">
    <property type="entry name" value="MCPsignal_dom"/>
</dbReference>
<evidence type="ECO:0000256" key="10">
    <source>
        <dbReference type="ARBA" id="ARBA00029447"/>
    </source>
</evidence>
<organism evidence="15 16">
    <name type="scientific">Paracandidimonas soli</name>
    <dbReference type="NCBI Taxonomy" id="1917182"/>
    <lineage>
        <taxon>Bacteria</taxon>
        <taxon>Pseudomonadati</taxon>
        <taxon>Pseudomonadota</taxon>
        <taxon>Betaproteobacteria</taxon>
        <taxon>Burkholderiales</taxon>
        <taxon>Alcaligenaceae</taxon>
        <taxon>Paracandidimonas</taxon>
    </lineage>
</organism>
<keyword evidence="6 12" id="KW-0812">Transmembrane</keyword>
<keyword evidence="4" id="KW-0145">Chemotaxis</keyword>
<dbReference type="InterPro" id="IPR003122">
    <property type="entry name" value="Tar_rcpt_lig-bd"/>
</dbReference>
<evidence type="ECO:0000256" key="5">
    <source>
        <dbReference type="ARBA" id="ARBA00022519"/>
    </source>
</evidence>
<dbReference type="PROSITE" id="PS50111">
    <property type="entry name" value="CHEMOTAXIS_TRANSDUC_2"/>
    <property type="match status" value="1"/>
</dbReference>
<dbReference type="Gene3D" id="1.10.287.950">
    <property type="entry name" value="Methyl-accepting chemotaxis protein"/>
    <property type="match status" value="1"/>
</dbReference>
<dbReference type="InterPro" id="IPR035440">
    <property type="entry name" value="4HB_MCP_dom_sf"/>
</dbReference>
<keyword evidence="3" id="KW-0488">Methylation</keyword>
<dbReference type="SUPFAM" id="SSF47170">
    <property type="entry name" value="Aspartate receptor, ligand-binding domain"/>
    <property type="match status" value="1"/>
</dbReference>
<dbReference type="PRINTS" id="PR00260">
    <property type="entry name" value="CHEMTRNSDUCR"/>
</dbReference>
<evidence type="ECO:0000256" key="9">
    <source>
        <dbReference type="ARBA" id="ARBA00023224"/>
    </source>
</evidence>
<evidence type="ECO:0000259" key="14">
    <source>
        <dbReference type="PROSITE" id="PS50885"/>
    </source>
</evidence>
<evidence type="ECO:0000256" key="12">
    <source>
        <dbReference type="SAM" id="Phobius"/>
    </source>
</evidence>